<protein>
    <submittedName>
        <fullName evidence="2">Uncharacterized protein</fullName>
    </submittedName>
</protein>
<proteinExistence type="predicted"/>
<reference evidence="2 3" key="1">
    <citation type="journal article" date="2020" name="Mol. Biol. Evol.">
        <title>Distinct Expression and Methylation Patterns for Genes with Different Fates following a Single Whole-Genome Duplication in Flowering Plants.</title>
        <authorList>
            <person name="Shi T."/>
            <person name="Rahmani R.S."/>
            <person name="Gugger P.F."/>
            <person name="Wang M."/>
            <person name="Li H."/>
            <person name="Zhang Y."/>
            <person name="Li Z."/>
            <person name="Wang Q."/>
            <person name="Van de Peer Y."/>
            <person name="Marchal K."/>
            <person name="Chen J."/>
        </authorList>
    </citation>
    <scope>NUCLEOTIDE SEQUENCE [LARGE SCALE GENOMIC DNA]</scope>
    <source>
        <tissue evidence="2">Leaf</tissue>
    </source>
</reference>
<comment type="caution">
    <text evidence="2">The sequence shown here is derived from an EMBL/GenBank/DDBJ whole genome shotgun (WGS) entry which is preliminary data.</text>
</comment>
<dbReference type="Proteomes" id="UP000607653">
    <property type="component" value="Unassembled WGS sequence"/>
</dbReference>
<sequence>MGKPAKTIRMTINFELRESYHIIQWLLAAINSPSSLFGSQLPMMTAGYLVIECSLSTAAGLLKNTNLHGRISSRYSSSPTMRSAESGSPPTL</sequence>
<evidence type="ECO:0000313" key="2">
    <source>
        <dbReference type="EMBL" id="DAD36994.1"/>
    </source>
</evidence>
<accession>A0A822YS49</accession>
<dbReference type="EMBL" id="DUZY01000004">
    <property type="protein sequence ID" value="DAD36994.1"/>
    <property type="molecule type" value="Genomic_DNA"/>
</dbReference>
<evidence type="ECO:0000313" key="3">
    <source>
        <dbReference type="Proteomes" id="UP000607653"/>
    </source>
</evidence>
<keyword evidence="3" id="KW-1185">Reference proteome</keyword>
<name>A0A822YS49_NELNU</name>
<evidence type="ECO:0000256" key="1">
    <source>
        <dbReference type="SAM" id="MobiDB-lite"/>
    </source>
</evidence>
<gene>
    <name evidence="2" type="ORF">HUJ06_007635</name>
</gene>
<organism evidence="2 3">
    <name type="scientific">Nelumbo nucifera</name>
    <name type="common">Sacred lotus</name>
    <dbReference type="NCBI Taxonomy" id="4432"/>
    <lineage>
        <taxon>Eukaryota</taxon>
        <taxon>Viridiplantae</taxon>
        <taxon>Streptophyta</taxon>
        <taxon>Embryophyta</taxon>
        <taxon>Tracheophyta</taxon>
        <taxon>Spermatophyta</taxon>
        <taxon>Magnoliopsida</taxon>
        <taxon>Proteales</taxon>
        <taxon>Nelumbonaceae</taxon>
        <taxon>Nelumbo</taxon>
    </lineage>
</organism>
<feature type="region of interest" description="Disordered" evidence="1">
    <location>
        <begin position="71"/>
        <end position="92"/>
    </location>
</feature>
<feature type="compositionally biased region" description="Low complexity" evidence="1">
    <location>
        <begin position="71"/>
        <end position="83"/>
    </location>
</feature>
<dbReference type="AlphaFoldDB" id="A0A822YS49"/>